<keyword evidence="10" id="KW-1133">Transmembrane helix</keyword>
<evidence type="ECO:0000313" key="11">
    <source>
        <dbReference type="EMBL" id="PWA24880.1"/>
    </source>
</evidence>
<evidence type="ECO:0000256" key="8">
    <source>
        <dbReference type="ARBA" id="ARBA00022729"/>
    </source>
</evidence>
<evidence type="ECO:0000256" key="7">
    <source>
        <dbReference type="ARBA" id="ARBA00022702"/>
    </source>
</evidence>
<keyword evidence="6" id="KW-0165">Cleavage on pair of basic residues</keyword>
<proteinExistence type="inferred from homology"/>
<evidence type="ECO:0000256" key="1">
    <source>
        <dbReference type="ARBA" id="ARBA00004613"/>
    </source>
</evidence>
<comment type="similarity">
    <text evidence="2">Belongs to the parathyroid hormone family.</text>
</comment>
<dbReference type="AlphaFoldDB" id="A0A315VMV2"/>
<evidence type="ECO:0000313" key="12">
    <source>
        <dbReference type="Proteomes" id="UP000250572"/>
    </source>
</evidence>
<keyword evidence="7" id="KW-0372">Hormone</keyword>
<comment type="caution">
    <text evidence="11">The sequence shown here is derived from an EMBL/GenBank/DDBJ whole genome shotgun (WGS) entry which is preliminary data.</text>
</comment>
<evidence type="ECO:0000256" key="6">
    <source>
        <dbReference type="ARBA" id="ARBA00022685"/>
    </source>
</evidence>
<feature type="transmembrane region" description="Helical" evidence="10">
    <location>
        <begin position="7"/>
        <end position="24"/>
    </location>
</feature>
<keyword evidence="12" id="KW-1185">Reference proteome</keyword>
<gene>
    <name evidence="11" type="ORF">CCH79_00010143</name>
</gene>
<accession>A0A315VMV2</accession>
<keyword evidence="10" id="KW-0472">Membrane</keyword>
<comment type="subcellular location">
    <subcellularLocation>
        <location evidence="1">Secreted</location>
    </subcellularLocation>
</comment>
<comment type="function">
    <text evidence="9">Parathyroid hormone elevates calcium level by dissolving the salts in bone and preventing their renal excretion. Acts by binding to its receptor, PTH1R, activating G protein-coupled receptor signaling. Stimulates [1-14C]-2-deoxy-D-glucose (2DG) transport and glycogen synthesis in osteoblastic cells.</text>
</comment>
<dbReference type="STRING" id="33528.ENSGAFP00000032559"/>
<dbReference type="EMBL" id="NHOQ01001396">
    <property type="protein sequence ID" value="PWA24880.1"/>
    <property type="molecule type" value="Genomic_DNA"/>
</dbReference>
<sequence length="320" mass="36980">WRHLARIFLPSVAVVVVLTGGSGVGRLGFGFRLRAWSFFDRGLLLSRCCILLKTFFCFVFSADLKCLPLLSPHSLWQAKIQRFHVLRFQSGSVFLGEAEIFQIKSLASRFGKWQAFYHPQRRLPLLVYLTRSSCGCRDVRVLPDIRQCLKAFGFKAIHLMPYDSREEEVLSFVSCPLQKLEVVKVNMQNMDFKVLVIFFCVVHLSIYCQGRPLSKRTVSEVQLMHNLRHHQQVQERREWLQTRIQDIHNAAGRPSSGDMEGWKRRLHPEELTELTPEEIKEALDFLENLLKSKHCNKAPQEDAEDSEAALYKESVKAASF</sequence>
<dbReference type="PANTHER" id="PTHR10541:SF2">
    <property type="entry name" value="PARATHYROID HORMONE"/>
    <property type="match status" value="1"/>
</dbReference>
<dbReference type="InterPro" id="IPR003625">
    <property type="entry name" value="PTH"/>
</dbReference>
<evidence type="ECO:0000256" key="5">
    <source>
        <dbReference type="ARBA" id="ARBA00022525"/>
    </source>
</evidence>
<comment type="subunit">
    <text evidence="3">Interacts with PTH1R (via N-terminal extracellular domain).</text>
</comment>
<dbReference type="SMART" id="SM00087">
    <property type="entry name" value="PTH"/>
    <property type="match status" value="1"/>
</dbReference>
<protein>
    <recommendedName>
        <fullName evidence="4">Parathyroid hormone</fullName>
    </recommendedName>
</protein>
<dbReference type="InterPro" id="IPR001415">
    <property type="entry name" value="PTH/PTH-rel"/>
</dbReference>
<dbReference type="Proteomes" id="UP000250572">
    <property type="component" value="Unassembled WGS sequence"/>
</dbReference>
<evidence type="ECO:0000256" key="10">
    <source>
        <dbReference type="SAM" id="Phobius"/>
    </source>
</evidence>
<dbReference type="PANTHER" id="PTHR10541">
    <property type="entry name" value="PARATHYROID HORMONE"/>
    <property type="match status" value="1"/>
</dbReference>
<organism evidence="11 12">
    <name type="scientific">Gambusia affinis</name>
    <name type="common">Western mosquitofish</name>
    <name type="synonym">Heterandria affinis</name>
    <dbReference type="NCBI Taxonomy" id="33528"/>
    <lineage>
        <taxon>Eukaryota</taxon>
        <taxon>Metazoa</taxon>
        <taxon>Chordata</taxon>
        <taxon>Craniata</taxon>
        <taxon>Vertebrata</taxon>
        <taxon>Euteleostomi</taxon>
        <taxon>Actinopterygii</taxon>
        <taxon>Neopterygii</taxon>
        <taxon>Teleostei</taxon>
        <taxon>Neoteleostei</taxon>
        <taxon>Acanthomorphata</taxon>
        <taxon>Ovalentaria</taxon>
        <taxon>Atherinomorphae</taxon>
        <taxon>Cyprinodontiformes</taxon>
        <taxon>Poeciliidae</taxon>
        <taxon>Poeciliinae</taxon>
        <taxon>Gambusia</taxon>
    </lineage>
</organism>
<keyword evidence="5" id="KW-0964">Secreted</keyword>
<feature type="non-terminal residue" evidence="11">
    <location>
        <position position="1"/>
    </location>
</feature>
<evidence type="ECO:0000256" key="3">
    <source>
        <dbReference type="ARBA" id="ARBA00011605"/>
    </source>
</evidence>
<keyword evidence="8" id="KW-0732">Signal</keyword>
<evidence type="ECO:0000256" key="4">
    <source>
        <dbReference type="ARBA" id="ARBA00022135"/>
    </source>
</evidence>
<dbReference type="GO" id="GO:0006874">
    <property type="term" value="P:intracellular calcium ion homeostasis"/>
    <property type="evidence" value="ECO:0007669"/>
    <property type="project" value="InterPro"/>
</dbReference>
<evidence type="ECO:0000256" key="2">
    <source>
        <dbReference type="ARBA" id="ARBA00006307"/>
    </source>
</evidence>
<dbReference type="GO" id="GO:0005179">
    <property type="term" value="F:hormone activity"/>
    <property type="evidence" value="ECO:0007669"/>
    <property type="project" value="UniProtKB-KW"/>
</dbReference>
<name>A0A315VMV2_GAMAF</name>
<keyword evidence="10" id="KW-0812">Transmembrane</keyword>
<evidence type="ECO:0000256" key="9">
    <source>
        <dbReference type="ARBA" id="ARBA00093407"/>
    </source>
</evidence>
<reference evidence="11 12" key="1">
    <citation type="journal article" date="2018" name="G3 (Bethesda)">
        <title>A High-Quality Reference Genome for the Invasive Mosquitofish Gambusia affinis Using a Chicago Library.</title>
        <authorList>
            <person name="Hoffberg S.L."/>
            <person name="Troendle N.J."/>
            <person name="Glenn T.C."/>
            <person name="Mahmud O."/>
            <person name="Louha S."/>
            <person name="Chalopin D."/>
            <person name="Bennetzen J.L."/>
            <person name="Mauricio R."/>
        </authorList>
    </citation>
    <scope>NUCLEOTIDE SEQUENCE [LARGE SCALE GENOMIC DNA]</scope>
    <source>
        <strain evidence="11">NE01/NJP1002.9</strain>
        <tissue evidence="11">Muscle</tissue>
    </source>
</reference>
<dbReference type="GO" id="GO:0005576">
    <property type="term" value="C:extracellular region"/>
    <property type="evidence" value="ECO:0007669"/>
    <property type="project" value="UniProtKB-SubCell"/>
</dbReference>